<dbReference type="GO" id="GO:0032259">
    <property type="term" value="P:methylation"/>
    <property type="evidence" value="ECO:0007669"/>
    <property type="project" value="UniProtKB-KW"/>
</dbReference>
<name>A0A8S0XBS9_9FIRM</name>
<dbReference type="Proteomes" id="UP000836597">
    <property type="component" value="Chromosome"/>
</dbReference>
<dbReference type="InterPro" id="IPR013216">
    <property type="entry name" value="Methyltransf_11"/>
</dbReference>
<dbReference type="Gene3D" id="3.40.50.150">
    <property type="entry name" value="Vaccinia Virus protein VP39"/>
    <property type="match status" value="1"/>
</dbReference>
<gene>
    <name evidence="3" type="ORF">DEACI_1519</name>
    <name evidence="2" type="ORF">DEACI_2243</name>
</gene>
<reference evidence="2" key="2">
    <citation type="submission" date="2020-01" db="EMBL/GenBank/DDBJ databases">
        <authorList>
            <person name="Hornung B."/>
        </authorList>
    </citation>
    <scope>NUCLEOTIDE SEQUENCE</scope>
    <source>
        <strain evidence="2">PacBioINE</strain>
    </source>
</reference>
<dbReference type="EMBL" id="CDGJ01000037">
    <property type="protein sequence ID" value="CEJ07063.1"/>
    <property type="molecule type" value="Genomic_DNA"/>
</dbReference>
<dbReference type="InterPro" id="IPR052356">
    <property type="entry name" value="Thiol_S-MT"/>
</dbReference>
<evidence type="ECO:0000259" key="1">
    <source>
        <dbReference type="Pfam" id="PF08241"/>
    </source>
</evidence>
<keyword evidence="4" id="KW-1185">Reference proteome</keyword>
<dbReference type="EC" id="2.1.1.-" evidence="2"/>
<dbReference type="GO" id="GO:0008757">
    <property type="term" value="F:S-adenosylmethionine-dependent methyltransferase activity"/>
    <property type="evidence" value="ECO:0007669"/>
    <property type="project" value="InterPro"/>
</dbReference>
<dbReference type="KEGG" id="aacx:DEACI_2243"/>
<evidence type="ECO:0000313" key="2">
    <source>
        <dbReference type="EMBL" id="CAA7601576.1"/>
    </source>
</evidence>
<dbReference type="PANTHER" id="PTHR45036:SF1">
    <property type="entry name" value="METHYLTRANSFERASE LIKE 7A"/>
    <property type="match status" value="1"/>
</dbReference>
<dbReference type="AlphaFoldDB" id="A0A8S0XBS9"/>
<dbReference type="Proteomes" id="UP001071230">
    <property type="component" value="Unassembled WGS sequence"/>
</dbReference>
<reference evidence="3" key="1">
    <citation type="submission" date="2014-11" db="EMBL/GenBank/DDBJ databases">
        <authorList>
            <person name="Hornung B.V."/>
        </authorList>
    </citation>
    <scope>NUCLEOTIDE SEQUENCE</scope>
    <source>
        <strain evidence="3">INE</strain>
    </source>
</reference>
<feature type="domain" description="Methyltransferase type 11" evidence="1">
    <location>
        <begin position="43"/>
        <end position="138"/>
    </location>
</feature>
<organism evidence="2">
    <name type="scientific">Acididesulfobacillus acetoxydans</name>
    <dbReference type="NCBI Taxonomy" id="1561005"/>
    <lineage>
        <taxon>Bacteria</taxon>
        <taxon>Bacillati</taxon>
        <taxon>Bacillota</taxon>
        <taxon>Clostridia</taxon>
        <taxon>Eubacteriales</taxon>
        <taxon>Peptococcaceae</taxon>
        <taxon>Acididesulfobacillus</taxon>
    </lineage>
</organism>
<dbReference type="CDD" id="cd02440">
    <property type="entry name" value="AdoMet_MTases"/>
    <property type="match status" value="1"/>
</dbReference>
<keyword evidence="2" id="KW-0808">Transferase</keyword>
<accession>A0A8S0XBS9</accession>
<dbReference type="EMBL" id="LR746496">
    <property type="protein sequence ID" value="CAA7601576.1"/>
    <property type="molecule type" value="Genomic_DNA"/>
</dbReference>
<evidence type="ECO:0000313" key="4">
    <source>
        <dbReference type="Proteomes" id="UP001071230"/>
    </source>
</evidence>
<dbReference type="Pfam" id="PF08241">
    <property type="entry name" value="Methyltransf_11"/>
    <property type="match status" value="1"/>
</dbReference>
<dbReference type="RefSeq" id="WP_240985086.1">
    <property type="nucleotide sequence ID" value="NZ_CDGJ01000037.1"/>
</dbReference>
<sequence length="201" mass="22512">MDRETEKTRKRYNRASRVYDLMDRMVKPELRAKVLSQAQGMVLEVGVGTGKNLPYYTDDCIGVTGIDLSPGMLSKAKARAQEAKALVKLYEMDAQNMEFPDDSFDTVVATCVFCSVSDPIKGLREIRRVCKPNGKIILLEHVRSDNPILGKIMDILDPLTVRFIGPHINRRTVANVKAAGLGIRRVEDQRSKILKLIVAKP</sequence>
<dbReference type="InterPro" id="IPR029063">
    <property type="entry name" value="SAM-dependent_MTases_sf"/>
</dbReference>
<keyword evidence="2" id="KW-0489">Methyltransferase</keyword>
<protein>
    <submittedName>
        <fullName evidence="2">Methyltransferase type 11</fullName>
        <ecNumber evidence="2">2.1.1.-</ecNumber>
    </submittedName>
    <submittedName>
        <fullName evidence="3">Response regulator receiver protein</fullName>
    </submittedName>
</protein>
<dbReference type="PANTHER" id="PTHR45036">
    <property type="entry name" value="METHYLTRANSFERASE LIKE 7B"/>
    <property type="match status" value="1"/>
</dbReference>
<proteinExistence type="predicted"/>
<dbReference type="SUPFAM" id="SSF53335">
    <property type="entry name" value="S-adenosyl-L-methionine-dependent methyltransferases"/>
    <property type="match status" value="1"/>
</dbReference>
<evidence type="ECO:0000313" key="3">
    <source>
        <dbReference type="EMBL" id="CEJ07063.1"/>
    </source>
</evidence>